<gene>
    <name evidence="5" type="ORF">FKR81_02590</name>
</gene>
<evidence type="ECO:0000313" key="6">
    <source>
        <dbReference type="Proteomes" id="UP000316639"/>
    </source>
</evidence>
<comment type="similarity">
    <text evidence="1">Belongs to the short-chain dehydrogenases/reductases (SDR) family.</text>
</comment>
<dbReference type="InterPro" id="IPR057326">
    <property type="entry name" value="KR_dom"/>
</dbReference>
<dbReference type="PRINTS" id="PR00080">
    <property type="entry name" value="SDRFAMILY"/>
</dbReference>
<reference evidence="5 6" key="1">
    <citation type="submission" date="2019-07" db="EMBL/GenBank/DDBJ databases">
        <title>Lentzea xizangensis sp. nov., isolated from Qinghai-Tibetan Plateau Soils.</title>
        <authorList>
            <person name="Huang J."/>
        </authorList>
    </citation>
    <scope>NUCLEOTIDE SEQUENCE [LARGE SCALE GENOMIC DNA]</scope>
    <source>
        <strain evidence="5 6">FXJ1.1311</strain>
    </source>
</reference>
<dbReference type="InterPro" id="IPR020904">
    <property type="entry name" value="Sc_DH/Rdtase_CS"/>
</dbReference>
<dbReference type="Gene3D" id="3.40.50.720">
    <property type="entry name" value="NAD(P)-binding Rossmann-like Domain"/>
    <property type="match status" value="1"/>
</dbReference>
<dbReference type="CDD" id="cd05233">
    <property type="entry name" value="SDR_c"/>
    <property type="match status" value="1"/>
</dbReference>
<accession>A0A563F109</accession>
<evidence type="ECO:0000256" key="1">
    <source>
        <dbReference type="ARBA" id="ARBA00006484"/>
    </source>
</evidence>
<dbReference type="PANTHER" id="PTHR24321:SF11">
    <property type="entry name" value="BLR0893 PROTEIN"/>
    <property type="match status" value="1"/>
</dbReference>
<feature type="chain" id="PRO_5038939461" evidence="3">
    <location>
        <begin position="28"/>
        <end position="292"/>
    </location>
</feature>
<dbReference type="InterPro" id="IPR006311">
    <property type="entry name" value="TAT_signal"/>
</dbReference>
<dbReference type="InterPro" id="IPR036291">
    <property type="entry name" value="NAD(P)-bd_dom_sf"/>
</dbReference>
<dbReference type="PANTHER" id="PTHR24321">
    <property type="entry name" value="DEHYDROGENASES, SHORT CHAIN"/>
    <property type="match status" value="1"/>
</dbReference>
<proteinExistence type="inferred from homology"/>
<keyword evidence="3" id="KW-0732">Signal</keyword>
<evidence type="ECO:0000256" key="2">
    <source>
        <dbReference type="ARBA" id="ARBA00023002"/>
    </source>
</evidence>
<dbReference type="SMART" id="SM00822">
    <property type="entry name" value="PKS_KR"/>
    <property type="match status" value="1"/>
</dbReference>
<evidence type="ECO:0000259" key="4">
    <source>
        <dbReference type="SMART" id="SM00822"/>
    </source>
</evidence>
<dbReference type="Pfam" id="PF13561">
    <property type="entry name" value="adh_short_C2"/>
    <property type="match status" value="1"/>
</dbReference>
<keyword evidence="2" id="KW-0560">Oxidoreductase</keyword>
<sequence length="292" mass="30274">MNNNLNRRTILTAAAAAGLAIAAPAHAKARGKVVLITGGTSGIGKATAKAFAAQGAKVGFCGRREQLGRQVEHEIRKAGGEATYIRADVRKPDEVRAFVDAVAIRYGGLDIAFNNAGIGASGMPHELTLEQWDDVMDTNARGVFLAIKYEIPHMLKAGHGVIICTSSTAAEQARPTGAVYSAGKRAVQGIVKAAAVAYGTKGIRINAILPGTTDTPFVRPPGIPDEAWAKFKAAYGPLNIDGIERMAEPEEIANAVVGLAADGFGYLNGASVVVDGGATAGRKMVMPPGFPN</sequence>
<dbReference type="Proteomes" id="UP000316639">
    <property type="component" value="Unassembled WGS sequence"/>
</dbReference>
<dbReference type="InterPro" id="IPR002347">
    <property type="entry name" value="SDR_fam"/>
</dbReference>
<comment type="caution">
    <text evidence="5">The sequence shown here is derived from an EMBL/GenBank/DDBJ whole genome shotgun (WGS) entry which is preliminary data.</text>
</comment>
<feature type="signal peptide" evidence="3">
    <location>
        <begin position="1"/>
        <end position="27"/>
    </location>
</feature>
<name>A0A563F109_9PSEU</name>
<dbReference type="SUPFAM" id="SSF51735">
    <property type="entry name" value="NAD(P)-binding Rossmann-fold domains"/>
    <property type="match status" value="1"/>
</dbReference>
<dbReference type="RefSeq" id="WP_146349263.1">
    <property type="nucleotide sequence ID" value="NZ_VOBR01000002.1"/>
</dbReference>
<dbReference type="EMBL" id="VOBR01000002">
    <property type="protein sequence ID" value="TWP53667.1"/>
    <property type="molecule type" value="Genomic_DNA"/>
</dbReference>
<feature type="domain" description="Ketoreductase" evidence="4">
    <location>
        <begin position="32"/>
        <end position="211"/>
    </location>
</feature>
<dbReference type="FunFam" id="3.40.50.720:FF:000084">
    <property type="entry name" value="Short-chain dehydrogenase reductase"/>
    <property type="match status" value="1"/>
</dbReference>
<evidence type="ECO:0000313" key="5">
    <source>
        <dbReference type="EMBL" id="TWP53667.1"/>
    </source>
</evidence>
<organism evidence="5 6">
    <name type="scientific">Lentzea tibetensis</name>
    <dbReference type="NCBI Taxonomy" id="2591470"/>
    <lineage>
        <taxon>Bacteria</taxon>
        <taxon>Bacillati</taxon>
        <taxon>Actinomycetota</taxon>
        <taxon>Actinomycetes</taxon>
        <taxon>Pseudonocardiales</taxon>
        <taxon>Pseudonocardiaceae</taxon>
        <taxon>Lentzea</taxon>
    </lineage>
</organism>
<dbReference type="AlphaFoldDB" id="A0A563F109"/>
<dbReference type="GO" id="GO:0016491">
    <property type="term" value="F:oxidoreductase activity"/>
    <property type="evidence" value="ECO:0007669"/>
    <property type="project" value="UniProtKB-KW"/>
</dbReference>
<dbReference type="PROSITE" id="PS51318">
    <property type="entry name" value="TAT"/>
    <property type="match status" value="1"/>
</dbReference>
<evidence type="ECO:0000256" key="3">
    <source>
        <dbReference type="SAM" id="SignalP"/>
    </source>
</evidence>
<dbReference type="PROSITE" id="PS00061">
    <property type="entry name" value="ADH_SHORT"/>
    <property type="match status" value="1"/>
</dbReference>
<protein>
    <submittedName>
        <fullName evidence="5">SDR family oxidoreductase</fullName>
    </submittedName>
</protein>
<dbReference type="OrthoDB" id="7064009at2"/>
<dbReference type="PRINTS" id="PR00081">
    <property type="entry name" value="GDHRDH"/>
</dbReference>
<keyword evidence="6" id="KW-1185">Reference proteome</keyword>